<keyword evidence="3" id="KW-1185">Reference proteome</keyword>
<feature type="compositionally biased region" description="Low complexity" evidence="1">
    <location>
        <begin position="24"/>
        <end position="42"/>
    </location>
</feature>
<reference evidence="3" key="1">
    <citation type="journal article" date="2019" name="Int. J. Syst. Evol. Microbiol.">
        <title>The Global Catalogue of Microorganisms (GCM) 10K type strain sequencing project: providing services to taxonomists for standard genome sequencing and annotation.</title>
        <authorList>
            <consortium name="The Broad Institute Genomics Platform"/>
            <consortium name="The Broad Institute Genome Sequencing Center for Infectious Disease"/>
            <person name="Wu L."/>
            <person name="Ma J."/>
        </authorList>
    </citation>
    <scope>NUCLEOTIDE SEQUENCE [LARGE SCALE GENOMIC DNA]</scope>
    <source>
        <strain evidence="3">JCM 9373</strain>
    </source>
</reference>
<gene>
    <name evidence="2" type="ORF">GCM10010466_19940</name>
</gene>
<sequence length="88" mass="8750">MLGKERESYAIIRCRQDECGPFTGTGPRRAAPAATAAAPPAEVVGEGGGGWGMAEGLAPTALAALTARWSPARRAVGACVPSVAAASV</sequence>
<evidence type="ECO:0000313" key="2">
    <source>
        <dbReference type="EMBL" id="GAA3129291.1"/>
    </source>
</evidence>
<organism evidence="2 3">
    <name type="scientific">Planomonospora alba</name>
    <dbReference type="NCBI Taxonomy" id="161354"/>
    <lineage>
        <taxon>Bacteria</taxon>
        <taxon>Bacillati</taxon>
        <taxon>Actinomycetota</taxon>
        <taxon>Actinomycetes</taxon>
        <taxon>Streptosporangiales</taxon>
        <taxon>Streptosporangiaceae</taxon>
        <taxon>Planomonospora</taxon>
    </lineage>
</organism>
<evidence type="ECO:0000256" key="1">
    <source>
        <dbReference type="SAM" id="MobiDB-lite"/>
    </source>
</evidence>
<dbReference type="EMBL" id="BAAAUT010000013">
    <property type="protein sequence ID" value="GAA3129291.1"/>
    <property type="molecule type" value="Genomic_DNA"/>
</dbReference>
<comment type="caution">
    <text evidence="2">The sequence shown here is derived from an EMBL/GenBank/DDBJ whole genome shotgun (WGS) entry which is preliminary data.</text>
</comment>
<protein>
    <submittedName>
        <fullName evidence="2">Uncharacterized protein</fullName>
    </submittedName>
</protein>
<feature type="region of interest" description="Disordered" evidence="1">
    <location>
        <begin position="22"/>
        <end position="42"/>
    </location>
</feature>
<evidence type="ECO:0000313" key="3">
    <source>
        <dbReference type="Proteomes" id="UP001500320"/>
    </source>
</evidence>
<name>A0ABP6MX72_9ACTN</name>
<dbReference type="Proteomes" id="UP001500320">
    <property type="component" value="Unassembled WGS sequence"/>
</dbReference>
<accession>A0ABP6MX72</accession>
<proteinExistence type="predicted"/>